<dbReference type="EMBL" id="CP165727">
    <property type="protein sequence ID" value="XDV65462.1"/>
    <property type="molecule type" value="Genomic_DNA"/>
</dbReference>
<protein>
    <submittedName>
        <fullName evidence="1">Uncharacterized protein</fullName>
    </submittedName>
</protein>
<evidence type="ECO:0000313" key="1">
    <source>
        <dbReference type="EMBL" id="XDV65462.1"/>
    </source>
</evidence>
<gene>
    <name evidence="1" type="ORF">AB5J51_22210</name>
</gene>
<organism evidence="1">
    <name type="scientific">Streptomyces sp. R33</name>
    <dbReference type="NCBI Taxonomy" id="3238629"/>
    <lineage>
        <taxon>Bacteria</taxon>
        <taxon>Bacillati</taxon>
        <taxon>Actinomycetota</taxon>
        <taxon>Actinomycetes</taxon>
        <taxon>Kitasatosporales</taxon>
        <taxon>Streptomycetaceae</taxon>
        <taxon>Streptomyces</taxon>
    </lineage>
</organism>
<reference evidence="1" key="1">
    <citation type="submission" date="2024-08" db="EMBL/GenBank/DDBJ databases">
        <authorList>
            <person name="Yu S.T."/>
        </authorList>
    </citation>
    <scope>NUCLEOTIDE SEQUENCE</scope>
    <source>
        <strain evidence="1">R33</strain>
    </source>
</reference>
<accession>A0AB39Y624</accession>
<proteinExistence type="predicted"/>
<name>A0AB39Y624_9ACTN</name>
<dbReference type="RefSeq" id="WP_136225777.1">
    <property type="nucleotide sequence ID" value="NZ_CP165727.1"/>
</dbReference>
<dbReference type="AlphaFoldDB" id="A0AB39Y624"/>
<sequence length="179" mass="19626">MTAPGNVEAWQRVESRPDLVAYLLLLSAEDGAARADRGVDGFLWGWVTVLDRHLDAAASLGGGWRGLACQLYRARTAEPRRDPALAEPPTDEDAVSDAADLRRYLATLAVDFARDRREMRARAARGLWAGDGGSWAHGTPHAWFDAWAAWLAATPHAHELEPVTWRSVAQQLGAAQVYE</sequence>